<dbReference type="SUPFAM" id="SSF53098">
    <property type="entry name" value="Ribonuclease H-like"/>
    <property type="match status" value="1"/>
</dbReference>
<dbReference type="InterPro" id="IPR046616">
    <property type="entry name" value="DUF6729"/>
</dbReference>
<dbReference type="OrthoDB" id="1920326at2759"/>
<gene>
    <name evidence="4" type="ORF">LshimejAT787_2500100</name>
</gene>
<dbReference type="GO" id="GO:0006139">
    <property type="term" value="P:nucleobase-containing compound metabolic process"/>
    <property type="evidence" value="ECO:0007669"/>
    <property type="project" value="InterPro"/>
</dbReference>
<dbReference type="CDD" id="cd06141">
    <property type="entry name" value="WRN_exo"/>
    <property type="match status" value="1"/>
</dbReference>
<protein>
    <submittedName>
        <fullName evidence="4">Essential for the formation of DNA replication focal centers</fullName>
    </submittedName>
</protein>
<dbReference type="PANTHER" id="PTHR47773">
    <property type="entry name" value="SI:DKEY-9I5.2-RELATED"/>
    <property type="match status" value="1"/>
</dbReference>
<feature type="compositionally biased region" description="Polar residues" evidence="1">
    <location>
        <begin position="47"/>
        <end position="70"/>
    </location>
</feature>
<feature type="compositionally biased region" description="Polar residues" evidence="1">
    <location>
        <begin position="108"/>
        <end position="119"/>
    </location>
</feature>
<dbReference type="InterPro" id="IPR012337">
    <property type="entry name" value="RNaseH-like_sf"/>
</dbReference>
<reference evidence="4" key="1">
    <citation type="submission" date="2022-07" db="EMBL/GenBank/DDBJ databases">
        <title>The genome of Lyophyllum shimeji provides insight into the initial evolution of ectomycorrhizal fungal genome.</title>
        <authorList>
            <person name="Kobayashi Y."/>
            <person name="Shibata T."/>
            <person name="Hirakawa H."/>
            <person name="Shigenobu S."/>
            <person name="Nishiyama T."/>
            <person name="Yamada A."/>
            <person name="Hasebe M."/>
            <person name="Kawaguchi M."/>
        </authorList>
    </citation>
    <scope>NUCLEOTIDE SEQUENCE</scope>
    <source>
        <strain evidence="4">AT787</strain>
    </source>
</reference>
<proteinExistence type="predicted"/>
<evidence type="ECO:0000256" key="1">
    <source>
        <dbReference type="SAM" id="MobiDB-lite"/>
    </source>
</evidence>
<comment type="caution">
    <text evidence="4">The sequence shown here is derived from an EMBL/GenBank/DDBJ whole genome shotgun (WGS) entry which is preliminary data.</text>
</comment>
<feature type="compositionally biased region" description="Polar residues" evidence="1">
    <location>
        <begin position="181"/>
        <end position="197"/>
    </location>
</feature>
<evidence type="ECO:0000313" key="4">
    <source>
        <dbReference type="EMBL" id="GLB45618.1"/>
    </source>
</evidence>
<evidence type="ECO:0000259" key="3">
    <source>
        <dbReference type="Pfam" id="PF20499"/>
    </source>
</evidence>
<evidence type="ECO:0000259" key="2">
    <source>
        <dbReference type="Pfam" id="PF01612"/>
    </source>
</evidence>
<dbReference type="InterPro" id="IPR002562">
    <property type="entry name" value="3'-5'_exonuclease_dom"/>
</dbReference>
<feature type="domain" description="3'-5' exonuclease" evidence="2">
    <location>
        <begin position="700"/>
        <end position="851"/>
    </location>
</feature>
<evidence type="ECO:0000313" key="5">
    <source>
        <dbReference type="Proteomes" id="UP001063166"/>
    </source>
</evidence>
<dbReference type="PANTHER" id="PTHR47773:SF1">
    <property type="entry name" value="C2H2-TYPE DOMAIN-CONTAINING PROTEIN"/>
    <property type="match status" value="1"/>
</dbReference>
<accession>A0A9P3Q1Y3</accession>
<organism evidence="4 5">
    <name type="scientific">Lyophyllum shimeji</name>
    <name type="common">Hon-shimeji</name>
    <name type="synonym">Tricholoma shimeji</name>
    <dbReference type="NCBI Taxonomy" id="47721"/>
    <lineage>
        <taxon>Eukaryota</taxon>
        <taxon>Fungi</taxon>
        <taxon>Dikarya</taxon>
        <taxon>Basidiomycota</taxon>
        <taxon>Agaricomycotina</taxon>
        <taxon>Agaricomycetes</taxon>
        <taxon>Agaricomycetidae</taxon>
        <taxon>Agaricales</taxon>
        <taxon>Tricholomatineae</taxon>
        <taxon>Lyophyllaceae</taxon>
        <taxon>Lyophyllum</taxon>
    </lineage>
</organism>
<feature type="compositionally biased region" description="Acidic residues" evidence="1">
    <location>
        <begin position="236"/>
        <end position="267"/>
    </location>
</feature>
<feature type="region of interest" description="Disordered" evidence="1">
    <location>
        <begin position="42"/>
        <end position="276"/>
    </location>
</feature>
<name>A0A9P3Q1Y3_LYOSH</name>
<feature type="compositionally biased region" description="Low complexity" evidence="1">
    <location>
        <begin position="73"/>
        <end position="82"/>
    </location>
</feature>
<feature type="compositionally biased region" description="Basic residues" evidence="1">
    <location>
        <begin position="147"/>
        <end position="156"/>
    </location>
</feature>
<sequence length="1432" mass="158527">MSAEMIQDNTSDDEFAQFYDDVTPAELDALDALEGLERRVFTPSGLPVTSGSQPLYQSENTPTAVQPNDDTSSRASTSTSNTFVFEPPLTPDQAITKRAPGRPKGSRNRNSAALLQQLQETKRSVGRPRGSGPRQLAKANGSAEIPKKRRVGRPSKKPAFGPPKPRNKSMLFPGLPPTGRFRNTSDTAATHPSTTPILATGDLSDEAPAAAPPAPQQGIEPEAPLVSNDDPTRVIDDDDTNADVGGDDSFLEEGIGEDEGDEGDNDDLSTSKSKVPVGDLPTWLQTAFDAHVLASSPSNRGPDRLPPLYRDHQTFWFPKPATFFLLQDINTLSPQKIYEAQFFLWDPECLVPGGIVCPNAGCCARLQRHSEIPRPRRVVGLSTTFWMIGYRYKCGNCKKPSSVTFRSWDSRILAVLPPALTAEFPARLTYRSGISSDVLTFMRACFQHGMGAKQFSNALLVQHLQNYDLLHLRYLQTLALLADSGSVALSGPSALKFKSFLSFDDKSPDGLHGFVPSSQWLRDVYDSMIEEHQAEFNQHTAMLTGDICGIDHSFKLAKHVAKVDGVQVFTALLTVTNEKGEIRVCNLVATKSHSQFELALERMRTSLDLYGHNQPSVFYTDNMADKEFLEKCFPSLRRDVVPIEKHSDLDPLSIPEHFQISVKRSVTTIDDAMRTLLDLLPDDDAPGSLIIGLDAEWNVEISERGYVTGRGQTAVLQIAHGTNIFILQIGHMLAGNQLPPLLKQVLANPKILKVGRCVAGDLKYLQQACRSDIPFVGGVDIAKLAKDRLVVTNGRASLADLCAAVLNHRLNKNVVERVSTAWEDEELTREQIRYAAMDVHASLSIYDALMRLPIPQPLSEKPVMGAPILLLGNDRTCVLARGTVSPHVKNTSYAGINLTPSRSVIEVHEVLVPGAFICNGTSQKRSLNSYGTPPFHVVCLRNHLRHSLPPADMALSHTPPISQPHPDSDPDPSPELEASIAPPMATDDSDLLLHDADSGSRFGNLLAEICHPDTDSNSLRQNISDHIPDSESQAEGEHLLGSITVDGWVKTIRSRILKDPFHVFNMFYISAAHGLLHEFATMLSDAIFIWDQTDKSRIIAWGQSQNPPQSWNYLLFKRPDWLRRRCKRIIPPAEQLLPLVKNVFQTFGPLKDAKSGLPLFNSAAWAVAKNILLLIQKGHLSDPPDIPLYYQVGIDMKTGLPLYRCMRGTNMTEGGVHTHLRSRLPTSGVSIRHVQSCLLDFILRHNLLVGTYNSTGRRYVGHYSIWITNALQEMSCLVKHLLIDPREMIGWVNGNLYQPTIEVSGVLPIPSQVQSTLGMGSYESSLHSKQRHHFLASMQGTRKPVLPVHNSQERDLFRDFMTGDSGFNDPISGPSWEHAVRLWNNAADTKEGISYKLTEQLKVYYNGDWKRNTNIKQTKSMTADARQRSLKQ</sequence>
<feature type="region of interest" description="Disordered" evidence="1">
    <location>
        <begin position="950"/>
        <end position="982"/>
    </location>
</feature>
<dbReference type="Gene3D" id="3.30.420.10">
    <property type="entry name" value="Ribonuclease H-like superfamily/Ribonuclease H"/>
    <property type="match status" value="1"/>
</dbReference>
<dbReference type="GO" id="GO:0008408">
    <property type="term" value="F:3'-5' exonuclease activity"/>
    <property type="evidence" value="ECO:0007669"/>
    <property type="project" value="InterPro"/>
</dbReference>
<dbReference type="EMBL" id="BRPK01000025">
    <property type="protein sequence ID" value="GLB45618.1"/>
    <property type="molecule type" value="Genomic_DNA"/>
</dbReference>
<dbReference type="Proteomes" id="UP001063166">
    <property type="component" value="Unassembled WGS sequence"/>
</dbReference>
<keyword evidence="5" id="KW-1185">Reference proteome</keyword>
<feature type="domain" description="DUF6729" evidence="3">
    <location>
        <begin position="314"/>
        <end position="525"/>
    </location>
</feature>
<dbReference type="GO" id="GO:0003676">
    <property type="term" value="F:nucleic acid binding"/>
    <property type="evidence" value="ECO:0007669"/>
    <property type="project" value="InterPro"/>
</dbReference>
<dbReference type="InterPro" id="IPR036397">
    <property type="entry name" value="RNaseH_sf"/>
</dbReference>
<dbReference type="Pfam" id="PF01612">
    <property type="entry name" value="DNA_pol_A_exo1"/>
    <property type="match status" value="1"/>
</dbReference>
<dbReference type="Pfam" id="PF20499">
    <property type="entry name" value="DUF6729"/>
    <property type="match status" value="1"/>
</dbReference>